<comment type="caution">
    <text evidence="2">The sequence shown here is derived from an EMBL/GenBank/DDBJ whole genome shotgun (WGS) entry which is preliminary data.</text>
</comment>
<evidence type="ECO:0000313" key="2">
    <source>
        <dbReference type="EMBL" id="EGG51883.1"/>
    </source>
</evidence>
<name>F3QWH8_9BACT</name>
<organism evidence="2 3">
    <name type="scientific">Paraprevotella xylaniphila YIT 11841</name>
    <dbReference type="NCBI Taxonomy" id="762982"/>
    <lineage>
        <taxon>Bacteria</taxon>
        <taxon>Pseudomonadati</taxon>
        <taxon>Bacteroidota</taxon>
        <taxon>Bacteroidia</taxon>
        <taxon>Bacteroidales</taxon>
        <taxon>Prevotellaceae</taxon>
        <taxon>Paraprevotella</taxon>
    </lineage>
</organism>
<dbReference type="eggNOG" id="COG2373">
    <property type="taxonomic scope" value="Bacteria"/>
</dbReference>
<dbReference type="AlphaFoldDB" id="F3QWH8"/>
<evidence type="ECO:0000256" key="1">
    <source>
        <dbReference type="SAM" id="SignalP"/>
    </source>
</evidence>
<dbReference type="Proteomes" id="UP000005546">
    <property type="component" value="Unassembled WGS sequence"/>
</dbReference>
<dbReference type="OrthoDB" id="679547at2"/>
<dbReference type="HOGENOM" id="CLU_013214_0_0_10"/>
<gene>
    <name evidence="2" type="ORF">HMPREF9442_02560</name>
</gene>
<proteinExistence type="predicted"/>
<evidence type="ECO:0000313" key="3">
    <source>
        <dbReference type="Proteomes" id="UP000005546"/>
    </source>
</evidence>
<reference evidence="2 3" key="1">
    <citation type="submission" date="2011-02" db="EMBL/GenBank/DDBJ databases">
        <authorList>
            <person name="Weinstock G."/>
            <person name="Sodergren E."/>
            <person name="Clifton S."/>
            <person name="Fulton L."/>
            <person name="Fulton B."/>
            <person name="Courtney L."/>
            <person name="Fronick C."/>
            <person name="Harrison M."/>
            <person name="Strong C."/>
            <person name="Farmer C."/>
            <person name="Delahaunty K."/>
            <person name="Markovic C."/>
            <person name="Hall O."/>
            <person name="Minx P."/>
            <person name="Tomlinson C."/>
            <person name="Mitreva M."/>
            <person name="Hou S."/>
            <person name="Chen J."/>
            <person name="Wollam A."/>
            <person name="Pepin K.H."/>
            <person name="Johnson M."/>
            <person name="Bhonagiri V."/>
            <person name="Zhang X."/>
            <person name="Suruliraj S."/>
            <person name="Warren W."/>
            <person name="Chinwalla A."/>
            <person name="Mardis E.R."/>
            <person name="Wilson R.K."/>
        </authorList>
    </citation>
    <scope>NUCLEOTIDE SEQUENCE [LARGE SCALE GENOMIC DNA]</scope>
    <source>
        <strain evidence="2 3">YIT 11841</strain>
    </source>
</reference>
<keyword evidence="1" id="KW-0732">Signal</keyword>
<accession>F3QWH8</accession>
<feature type="signal peptide" evidence="1">
    <location>
        <begin position="1"/>
        <end position="22"/>
    </location>
</feature>
<dbReference type="RefSeq" id="WP_008628588.1">
    <property type="nucleotide sequence ID" value="NZ_GL883870.1"/>
</dbReference>
<evidence type="ECO:0008006" key="4">
    <source>
        <dbReference type="Google" id="ProtNLM"/>
    </source>
</evidence>
<protein>
    <recommendedName>
        <fullName evidence="4">Macroglobulin domain-containing protein</fullName>
    </recommendedName>
</protein>
<dbReference type="Gene3D" id="2.60.40.1930">
    <property type="match status" value="1"/>
</dbReference>
<sequence>MKYVFLAWVLMCGLGWPLPMHGQGTAGFEGADSLYRKVEGFGVGLPQEKVYLHLDNTCYFLGDTLWYKGYVMRSDRGTLTDLSKILYVELLTPDGYSVERQQLEMEDGTAHGMFVLKDTLYAGYYELRAYTRWMLNFGQCEYPHVRISEDLFYSKKMAKEFFRDYEKLYSRVFPVYDKPGEAGDFVKDMTLRPMRRYYKTPKKKKPEVDLRFYPEGGNLVAGTACRVALELNGEDGQHLGGMELSVRDKDGKVAAVCRTDERGRTTFRLPDVSEDADYRATFTYKGYGYEEELPEVEKEGCALAVTVGDSVVEAVVQAVGVDNPIAVHVMSGGVSRFYRPLPVSLLSSGGVDVADGAASGCRTCRMAIPLDSLPTGVNQLTVFDGKGRIYADRLFFVNHHDYGAPGLAVSGVRQSYEPFDSITVHLQLADPADSLSSLSLAVRDRETEEDTYDNGTILTEMLLASEIKGFVENPGYYFESDDSLRRQALDRLMMVQGWRRYKWREMADVERFAPAWLPEKFQTIGGCVNRSERQNIDFKKISNLKKEVNVWAMFTQGPETFELKQQTKDGSFYMAMPKIYGDCMMFLSAAKLKKDIGYVRKKRQKGFTDEEAWPDYYVKLDLFHPHFAHPYSFYQDMSPHDLEPFAHEDSLVRGSFDGRVLPSVTVRTRRNGLRHYDPAKPAVVIDAYDAYNMMADYGLADVPFYYLSSPAVSTLVSFLFVGDMNKYRDYFLRTTFNAWPNRLWDKPVMPNTPTHPVPDWLSRGEFEKFRSLSLLERFYIYTDYVPREMGSWKYRQDNQPEVIVGMQLRPNGEYFPSCRDRRYLWHGYAVCDDFYSPDYSRRPLPGTEDYRRTLLWMPEVKFDAKGSATVRLYNNSKRTAVSVEAVGVTDSGRYMQYNNVR</sequence>
<keyword evidence="3" id="KW-1185">Reference proteome</keyword>
<dbReference type="STRING" id="762982.HMPREF9442_02560"/>
<feature type="chain" id="PRO_5003306390" description="Macroglobulin domain-containing protein" evidence="1">
    <location>
        <begin position="23"/>
        <end position="901"/>
    </location>
</feature>
<dbReference type="EMBL" id="AFBR01000073">
    <property type="protein sequence ID" value="EGG51883.1"/>
    <property type="molecule type" value="Genomic_DNA"/>
</dbReference>